<sequence>MDRLVNLEEESVVANKSLKETLQRDIEDEKVADDGTIEQAPKCAGVEDQFSAEALHIVTLARLQFETEIVRSLGAAK</sequence>
<accession>A0AAV9Q1Y7</accession>
<dbReference type="EMBL" id="JAXLQG010000017">
    <property type="protein sequence ID" value="KAK5531371.1"/>
    <property type="molecule type" value="Genomic_DNA"/>
</dbReference>
<name>A0AAV9Q1Y7_9PEZI</name>
<evidence type="ECO:0000313" key="1">
    <source>
        <dbReference type="EMBL" id="KAK5531371.1"/>
    </source>
</evidence>
<keyword evidence="2" id="KW-1185">Reference proteome</keyword>
<dbReference type="AlphaFoldDB" id="A0AAV9Q1Y7"/>
<dbReference type="Proteomes" id="UP001345827">
    <property type="component" value="Unassembled WGS sequence"/>
</dbReference>
<organism evidence="1 2">
    <name type="scientific">Vermiconidia calcicola</name>
    <dbReference type="NCBI Taxonomy" id="1690605"/>
    <lineage>
        <taxon>Eukaryota</taxon>
        <taxon>Fungi</taxon>
        <taxon>Dikarya</taxon>
        <taxon>Ascomycota</taxon>
        <taxon>Pezizomycotina</taxon>
        <taxon>Dothideomycetes</taxon>
        <taxon>Dothideomycetidae</taxon>
        <taxon>Mycosphaerellales</taxon>
        <taxon>Extremaceae</taxon>
        <taxon>Vermiconidia</taxon>
    </lineage>
</organism>
<proteinExistence type="predicted"/>
<evidence type="ECO:0000313" key="2">
    <source>
        <dbReference type="Proteomes" id="UP001345827"/>
    </source>
</evidence>
<protein>
    <submittedName>
        <fullName evidence="1">Uncharacterized protein</fullName>
    </submittedName>
</protein>
<reference evidence="1 2" key="1">
    <citation type="submission" date="2023-06" db="EMBL/GenBank/DDBJ databases">
        <title>Black Yeasts Isolated from many extreme environments.</title>
        <authorList>
            <person name="Coleine C."/>
            <person name="Stajich J.E."/>
            <person name="Selbmann L."/>
        </authorList>
    </citation>
    <scope>NUCLEOTIDE SEQUENCE [LARGE SCALE GENOMIC DNA]</scope>
    <source>
        <strain evidence="1 2">CCFEE 5887</strain>
    </source>
</reference>
<gene>
    <name evidence="1" type="ORF">LTR25_008479</name>
</gene>
<comment type="caution">
    <text evidence="1">The sequence shown here is derived from an EMBL/GenBank/DDBJ whole genome shotgun (WGS) entry which is preliminary data.</text>
</comment>